<evidence type="ECO:0000313" key="7">
    <source>
        <dbReference type="EMBL" id="ROR91164.1"/>
    </source>
</evidence>
<name>A0A3N2CVA5_9ACTN</name>
<dbReference type="PROSITE" id="PS50106">
    <property type="entry name" value="PDZ"/>
    <property type="match status" value="1"/>
</dbReference>
<comment type="caution">
    <text evidence="7">The sequence shown here is derived from an EMBL/GenBank/DDBJ whole genome shotgun (WGS) entry which is preliminary data.</text>
</comment>
<dbReference type="InterPro" id="IPR009003">
    <property type="entry name" value="Peptidase_S1_PA"/>
</dbReference>
<evidence type="ECO:0000256" key="2">
    <source>
        <dbReference type="ARBA" id="ARBA00022670"/>
    </source>
</evidence>
<feature type="domain" description="PDZ" evidence="6">
    <location>
        <begin position="333"/>
        <end position="377"/>
    </location>
</feature>
<evidence type="ECO:0000259" key="6">
    <source>
        <dbReference type="PROSITE" id="PS50106"/>
    </source>
</evidence>
<dbReference type="Pfam" id="PF13365">
    <property type="entry name" value="Trypsin_2"/>
    <property type="match status" value="1"/>
</dbReference>
<dbReference type="RefSeq" id="WP_170169778.1">
    <property type="nucleotide sequence ID" value="NZ_RKHO01000001.1"/>
</dbReference>
<dbReference type="Gene3D" id="2.30.42.10">
    <property type="match status" value="1"/>
</dbReference>
<dbReference type="PANTHER" id="PTHR43343">
    <property type="entry name" value="PEPTIDASE S12"/>
    <property type="match status" value="1"/>
</dbReference>
<reference evidence="7 8" key="1">
    <citation type="submission" date="2018-11" db="EMBL/GenBank/DDBJ databases">
        <title>Sequencing the genomes of 1000 actinobacteria strains.</title>
        <authorList>
            <person name="Klenk H.-P."/>
        </authorList>
    </citation>
    <scope>NUCLEOTIDE SEQUENCE [LARGE SCALE GENOMIC DNA]</scope>
    <source>
        <strain evidence="7 8">DSM 12652</strain>
    </source>
</reference>
<feature type="region of interest" description="Disordered" evidence="4">
    <location>
        <begin position="66"/>
        <end position="128"/>
    </location>
</feature>
<keyword evidence="8" id="KW-1185">Reference proteome</keyword>
<dbReference type="SUPFAM" id="SSF50494">
    <property type="entry name" value="Trypsin-like serine proteases"/>
    <property type="match status" value="1"/>
</dbReference>
<dbReference type="InterPro" id="IPR051201">
    <property type="entry name" value="Chloro_Bact_Ser_Proteases"/>
</dbReference>
<protein>
    <submittedName>
        <fullName evidence="7">S1-C subfamily serine protease</fullName>
    </submittedName>
</protein>
<dbReference type="PANTHER" id="PTHR43343:SF3">
    <property type="entry name" value="PROTEASE DO-LIKE 8, CHLOROPLASTIC"/>
    <property type="match status" value="1"/>
</dbReference>
<feature type="region of interest" description="Disordered" evidence="4">
    <location>
        <begin position="1"/>
        <end position="45"/>
    </location>
</feature>
<dbReference type="GO" id="GO:0004252">
    <property type="term" value="F:serine-type endopeptidase activity"/>
    <property type="evidence" value="ECO:0007669"/>
    <property type="project" value="InterPro"/>
</dbReference>
<evidence type="ECO:0000256" key="4">
    <source>
        <dbReference type="SAM" id="MobiDB-lite"/>
    </source>
</evidence>
<feature type="compositionally biased region" description="Polar residues" evidence="4">
    <location>
        <begin position="88"/>
        <end position="97"/>
    </location>
</feature>
<dbReference type="SUPFAM" id="SSF50156">
    <property type="entry name" value="PDZ domain-like"/>
    <property type="match status" value="1"/>
</dbReference>
<proteinExistence type="inferred from homology"/>
<dbReference type="InterPro" id="IPR001478">
    <property type="entry name" value="PDZ"/>
</dbReference>
<comment type="similarity">
    <text evidence="1">Belongs to the peptidase S1C family.</text>
</comment>
<evidence type="ECO:0000256" key="1">
    <source>
        <dbReference type="ARBA" id="ARBA00010541"/>
    </source>
</evidence>
<dbReference type="InterPro" id="IPR043504">
    <property type="entry name" value="Peptidase_S1_PA_chymotrypsin"/>
</dbReference>
<keyword evidence="2 7" id="KW-0645">Protease</keyword>
<keyword evidence="3" id="KW-0378">Hydrolase</keyword>
<sequence length="420" mass="41307">MDDRTPSPSYDAPPAYPLDPAAVTTEPRPSGRERRRRVLRRAGVPAMALTLLVGAGGVGYALGRPGTPPGVGGTSTAPSLTRGPQDGSGATQGTQPPGWSLPSAPSPQTGDGAGVDTSGDTSGTASGDQLTGLVRIATTQSYAGAEAAGTGMVLTADGEVVTNHHVVEGATDIEVTVMATGTTYAADVVGSDAAADVALLRLDDASGLATVTTDSDGVAVGDAVTAVGDGEGAEDHLSAATGSVLATDQQITTRSGAGASVERLSDLVQISSDVVSGYSGGATYDEDGEVVGMTTAASSGTTDVVGYAVPVATVLRIAGDLEQGVQDAAYAYGRPAFLGVALDGTGTTLAGVYDATPAADAGLAEGDTITAVDGEAVGTAERLRAAVSAHEPGDSVEISWTDASGTTRSATVELTEGPVA</sequence>
<dbReference type="PRINTS" id="PR00834">
    <property type="entry name" value="PROTEASES2C"/>
</dbReference>
<dbReference type="Proteomes" id="UP000281738">
    <property type="component" value="Unassembled WGS sequence"/>
</dbReference>
<evidence type="ECO:0000313" key="8">
    <source>
        <dbReference type="Proteomes" id="UP000281738"/>
    </source>
</evidence>
<accession>A0A3N2CVA5</accession>
<feature type="transmembrane region" description="Helical" evidence="5">
    <location>
        <begin position="42"/>
        <end position="62"/>
    </location>
</feature>
<dbReference type="EMBL" id="RKHO01000001">
    <property type="protein sequence ID" value="ROR91164.1"/>
    <property type="molecule type" value="Genomic_DNA"/>
</dbReference>
<gene>
    <name evidence="7" type="ORF">EDD33_2027</name>
</gene>
<feature type="compositionally biased region" description="Polar residues" evidence="4">
    <location>
        <begin position="118"/>
        <end position="128"/>
    </location>
</feature>
<keyword evidence="5" id="KW-0472">Membrane</keyword>
<organism evidence="7 8">
    <name type="scientific">Nocardioides aurantiacus</name>
    <dbReference type="NCBI Taxonomy" id="86796"/>
    <lineage>
        <taxon>Bacteria</taxon>
        <taxon>Bacillati</taxon>
        <taxon>Actinomycetota</taxon>
        <taxon>Actinomycetes</taxon>
        <taxon>Propionibacteriales</taxon>
        <taxon>Nocardioidaceae</taxon>
        <taxon>Nocardioides</taxon>
    </lineage>
</organism>
<dbReference type="InterPro" id="IPR001940">
    <property type="entry name" value="Peptidase_S1C"/>
</dbReference>
<dbReference type="AlphaFoldDB" id="A0A3N2CVA5"/>
<dbReference type="SMART" id="SM00228">
    <property type="entry name" value="PDZ"/>
    <property type="match status" value="1"/>
</dbReference>
<dbReference type="Gene3D" id="2.40.10.10">
    <property type="entry name" value="Trypsin-like serine proteases"/>
    <property type="match status" value="2"/>
</dbReference>
<keyword evidence="5" id="KW-1133">Transmembrane helix</keyword>
<dbReference type="GO" id="GO:0006508">
    <property type="term" value="P:proteolysis"/>
    <property type="evidence" value="ECO:0007669"/>
    <property type="project" value="UniProtKB-KW"/>
</dbReference>
<evidence type="ECO:0000256" key="5">
    <source>
        <dbReference type="SAM" id="Phobius"/>
    </source>
</evidence>
<dbReference type="Pfam" id="PF13180">
    <property type="entry name" value="PDZ_2"/>
    <property type="match status" value="1"/>
</dbReference>
<evidence type="ECO:0000256" key="3">
    <source>
        <dbReference type="ARBA" id="ARBA00022801"/>
    </source>
</evidence>
<feature type="compositionally biased region" description="Low complexity" evidence="4">
    <location>
        <begin position="1"/>
        <end position="28"/>
    </location>
</feature>
<dbReference type="InterPro" id="IPR036034">
    <property type="entry name" value="PDZ_sf"/>
</dbReference>
<keyword evidence="5" id="KW-0812">Transmembrane</keyword>